<dbReference type="InterPro" id="IPR008993">
    <property type="entry name" value="TIMP-like_OB-fold"/>
</dbReference>
<keyword evidence="1" id="KW-0812">Transmembrane</keyword>
<reference evidence="2" key="1">
    <citation type="submission" date="2020-09" db="EMBL/GenBank/DDBJ databases">
        <title>Draft Genome Sequence of Paenibacillus sp. WST5.</title>
        <authorList>
            <person name="Bao Z."/>
        </authorList>
    </citation>
    <scope>NUCLEOTIDE SEQUENCE</scope>
    <source>
        <strain evidence="2">WST5</strain>
    </source>
</reference>
<evidence type="ECO:0000313" key="2">
    <source>
        <dbReference type="EMBL" id="MBD0382529.1"/>
    </source>
</evidence>
<dbReference type="Gene3D" id="2.40.50.120">
    <property type="match status" value="1"/>
</dbReference>
<keyword evidence="1" id="KW-0472">Membrane</keyword>
<evidence type="ECO:0008006" key="4">
    <source>
        <dbReference type="Google" id="ProtNLM"/>
    </source>
</evidence>
<evidence type="ECO:0000256" key="1">
    <source>
        <dbReference type="SAM" id="Phobius"/>
    </source>
</evidence>
<gene>
    <name evidence="2" type="ORF">ICC18_20635</name>
</gene>
<comment type="caution">
    <text evidence="2">The sequence shown here is derived from an EMBL/GenBank/DDBJ whole genome shotgun (WGS) entry which is preliminary data.</text>
</comment>
<protein>
    <recommendedName>
        <fullName evidence="4">Tissue inhibitor of metalloproteinase</fullName>
    </recommendedName>
</protein>
<dbReference type="EMBL" id="JACVVD010000007">
    <property type="protein sequence ID" value="MBD0382529.1"/>
    <property type="molecule type" value="Genomic_DNA"/>
</dbReference>
<name>A0A926KUT0_9BACL</name>
<feature type="transmembrane region" description="Helical" evidence="1">
    <location>
        <begin position="168"/>
        <end position="188"/>
    </location>
</feature>
<sequence length="193" mass="21048">MKKHLIMYTLVTALIVIQMLLILPENKAFACSCAGGSVAERLSGSNAVFSGKVIDVGKSVKGDIGRLREYTFQVHKSWKGATVDTITIYSYDGSEASCGFAFDMNGTYLVYAYMGQNGWLQTNFCNGNLKDAEAQADYASLGTPPHVIDEAVNIRHAEMAKSEWLPSAVWYIMGGIVLLGAVLLLIAVKRKRV</sequence>
<keyword evidence="1" id="KW-1133">Transmembrane helix</keyword>
<accession>A0A926KUT0</accession>
<dbReference type="RefSeq" id="WP_188176303.1">
    <property type="nucleotide sequence ID" value="NZ_JACVVD010000007.1"/>
</dbReference>
<organism evidence="2 3">
    <name type="scientific">Paenibacillus sedimenti</name>
    <dbReference type="NCBI Taxonomy" id="2770274"/>
    <lineage>
        <taxon>Bacteria</taxon>
        <taxon>Bacillati</taxon>
        <taxon>Bacillota</taxon>
        <taxon>Bacilli</taxon>
        <taxon>Bacillales</taxon>
        <taxon>Paenibacillaceae</taxon>
        <taxon>Paenibacillus</taxon>
    </lineage>
</organism>
<keyword evidence="3" id="KW-1185">Reference proteome</keyword>
<dbReference type="Proteomes" id="UP000650466">
    <property type="component" value="Unassembled WGS sequence"/>
</dbReference>
<proteinExistence type="predicted"/>
<dbReference type="AlphaFoldDB" id="A0A926KUT0"/>
<evidence type="ECO:0000313" key="3">
    <source>
        <dbReference type="Proteomes" id="UP000650466"/>
    </source>
</evidence>
<dbReference type="SUPFAM" id="SSF50242">
    <property type="entry name" value="TIMP-like"/>
    <property type="match status" value="1"/>
</dbReference>